<organism evidence="5 6">
    <name type="scientific">Hirundo rustica</name>
    <name type="common">Barn swallow</name>
    <dbReference type="NCBI Taxonomy" id="43150"/>
    <lineage>
        <taxon>Eukaryota</taxon>
        <taxon>Metazoa</taxon>
        <taxon>Chordata</taxon>
        <taxon>Craniata</taxon>
        <taxon>Vertebrata</taxon>
        <taxon>Euteleostomi</taxon>
        <taxon>Archelosauria</taxon>
        <taxon>Archosauria</taxon>
        <taxon>Dinosauria</taxon>
        <taxon>Saurischia</taxon>
        <taxon>Theropoda</taxon>
        <taxon>Coelurosauria</taxon>
        <taxon>Aves</taxon>
        <taxon>Neognathae</taxon>
        <taxon>Neoaves</taxon>
        <taxon>Telluraves</taxon>
        <taxon>Australaves</taxon>
        <taxon>Passeriformes</taxon>
        <taxon>Sylvioidea</taxon>
        <taxon>Hirundinidae</taxon>
        <taxon>Hirundo</taxon>
    </lineage>
</organism>
<comment type="subcellular location">
    <subcellularLocation>
        <location evidence="1">Membrane</location>
    </subcellularLocation>
</comment>
<accession>A0A7L4F382</accession>
<dbReference type="Gene3D" id="2.60.40.10">
    <property type="entry name" value="Immunoglobulins"/>
    <property type="match status" value="2"/>
</dbReference>
<feature type="non-terminal residue" evidence="5">
    <location>
        <position position="161"/>
    </location>
</feature>
<keyword evidence="2" id="KW-0732">Signal</keyword>
<proteinExistence type="predicted"/>
<dbReference type="GO" id="GO:0016020">
    <property type="term" value="C:membrane"/>
    <property type="evidence" value="ECO:0007669"/>
    <property type="project" value="UniProtKB-SubCell"/>
</dbReference>
<evidence type="ECO:0000313" key="5">
    <source>
        <dbReference type="EMBL" id="NXW80583.1"/>
    </source>
</evidence>
<dbReference type="PANTHER" id="PTHR12080">
    <property type="entry name" value="SIGNALING LYMPHOCYTIC ACTIVATION MOLECULE"/>
    <property type="match status" value="1"/>
</dbReference>
<evidence type="ECO:0000256" key="2">
    <source>
        <dbReference type="ARBA" id="ARBA00022729"/>
    </source>
</evidence>
<evidence type="ECO:0000256" key="3">
    <source>
        <dbReference type="ARBA" id="ARBA00023136"/>
    </source>
</evidence>
<name>A0A7L4F382_HIRRU</name>
<dbReference type="AlphaFoldDB" id="A0A7L4F382"/>
<sequence length="161" mass="17474">EGQQTKKFLLKLSGRNYTEYEPGRMRFHSQDFSLEILNTSRDDRQLYEYSVSSGEEEEVWQILLEVFEAVAAPSIRILAWELSNGSCSVALRCSSERGDDVSYSWAGPDGGSGSGPCSGSGAFLNLSFPQRSAAPGCSCTASNRVSSRRAAAPSRACGSRQ</sequence>
<evidence type="ECO:0000256" key="4">
    <source>
        <dbReference type="ARBA" id="ARBA00023180"/>
    </source>
</evidence>
<feature type="non-terminal residue" evidence="5">
    <location>
        <position position="1"/>
    </location>
</feature>
<dbReference type="EMBL" id="VZZX01012327">
    <property type="protein sequence ID" value="NXW80583.1"/>
    <property type="molecule type" value="Genomic_DNA"/>
</dbReference>
<protein>
    <submittedName>
        <fullName evidence="5">SLAF1 protein</fullName>
    </submittedName>
</protein>
<dbReference type="Proteomes" id="UP000585317">
    <property type="component" value="Unassembled WGS sequence"/>
</dbReference>
<evidence type="ECO:0000256" key="1">
    <source>
        <dbReference type="ARBA" id="ARBA00004370"/>
    </source>
</evidence>
<dbReference type="InterPro" id="IPR013783">
    <property type="entry name" value="Ig-like_fold"/>
</dbReference>
<reference evidence="5 6" key="1">
    <citation type="submission" date="2019-09" db="EMBL/GenBank/DDBJ databases">
        <title>Bird 10,000 Genomes (B10K) Project - Family phase.</title>
        <authorList>
            <person name="Zhang G."/>
        </authorList>
    </citation>
    <scope>NUCLEOTIDE SEQUENCE [LARGE SCALE GENOMIC DNA]</scope>
    <source>
        <strain evidence="5">B10K-DU-001-67</strain>
        <tissue evidence="5">Muscle</tissue>
    </source>
</reference>
<keyword evidence="4" id="KW-0325">Glycoprotein</keyword>
<dbReference type="PANTHER" id="PTHR12080:SF55">
    <property type="entry name" value="LYMPHOCYTE FUNCTION-ASSOCIATED ANTIGEN 3"/>
    <property type="match status" value="1"/>
</dbReference>
<dbReference type="InterPro" id="IPR015631">
    <property type="entry name" value="CD2/SLAM_rcpt"/>
</dbReference>
<gene>
    <name evidence="5" type="primary">Slamf1</name>
    <name evidence="5" type="ORF">HIRRUS_R13262</name>
</gene>
<keyword evidence="3" id="KW-0472">Membrane</keyword>
<comment type="caution">
    <text evidence="5">The sequence shown here is derived from an EMBL/GenBank/DDBJ whole genome shotgun (WGS) entry which is preliminary data.</text>
</comment>
<evidence type="ECO:0000313" key="6">
    <source>
        <dbReference type="Proteomes" id="UP000585317"/>
    </source>
</evidence>